<reference evidence="2" key="2">
    <citation type="submission" date="2025-09" db="UniProtKB">
        <authorList>
            <consortium name="Ensembl"/>
        </authorList>
    </citation>
    <scope>IDENTIFICATION</scope>
</reference>
<evidence type="ECO:0000256" key="1">
    <source>
        <dbReference type="SAM" id="MobiDB-lite"/>
    </source>
</evidence>
<dbReference type="AlphaFoldDB" id="A0A3B4AX04"/>
<proteinExistence type="predicted"/>
<sequence>MALKRRRATSPTSSVSGGDFEDSQTSSSMSSFGRKRRRTSNLPTVDPIAVCHELYNTIRDYKDDQGRMLCELFIRAPKRRYSHKLAQELSLFTYCALCIYPVTEVFIAKKYIKNMQSCSESSPDMTCNLAW</sequence>
<evidence type="ECO:0000313" key="3">
    <source>
        <dbReference type="Proteomes" id="UP000261520"/>
    </source>
</evidence>
<reference evidence="2" key="1">
    <citation type="submission" date="2025-08" db="UniProtKB">
        <authorList>
            <consortium name="Ensembl"/>
        </authorList>
    </citation>
    <scope>IDENTIFICATION</scope>
</reference>
<dbReference type="Ensembl" id="ENSPMGT00000023165.1">
    <property type="protein sequence ID" value="ENSPMGP00000021747.1"/>
    <property type="gene ID" value="ENSPMGG00000017609.1"/>
</dbReference>
<accession>A0A3B4AX04</accession>
<dbReference type="STRING" id="409849.ENSPMGP00000021747"/>
<organism evidence="2 3">
    <name type="scientific">Periophthalmus magnuspinnatus</name>
    <dbReference type="NCBI Taxonomy" id="409849"/>
    <lineage>
        <taxon>Eukaryota</taxon>
        <taxon>Metazoa</taxon>
        <taxon>Chordata</taxon>
        <taxon>Craniata</taxon>
        <taxon>Vertebrata</taxon>
        <taxon>Euteleostomi</taxon>
        <taxon>Actinopterygii</taxon>
        <taxon>Neopterygii</taxon>
        <taxon>Teleostei</taxon>
        <taxon>Neoteleostei</taxon>
        <taxon>Acanthomorphata</taxon>
        <taxon>Gobiaria</taxon>
        <taxon>Gobiiformes</taxon>
        <taxon>Gobioidei</taxon>
        <taxon>Gobiidae</taxon>
        <taxon>Oxudercinae</taxon>
        <taxon>Periophthalmus</taxon>
    </lineage>
</organism>
<protein>
    <submittedName>
        <fullName evidence="2">Uncharacterized protein</fullName>
    </submittedName>
</protein>
<name>A0A3B4AX04_9GOBI</name>
<keyword evidence="3" id="KW-1185">Reference proteome</keyword>
<dbReference type="Proteomes" id="UP000261520">
    <property type="component" value="Unplaced"/>
</dbReference>
<evidence type="ECO:0000313" key="2">
    <source>
        <dbReference type="Ensembl" id="ENSPMGP00000021747.1"/>
    </source>
</evidence>
<feature type="region of interest" description="Disordered" evidence="1">
    <location>
        <begin position="1"/>
        <end position="39"/>
    </location>
</feature>